<evidence type="ECO:0000256" key="7">
    <source>
        <dbReference type="SAM" id="MobiDB-lite"/>
    </source>
</evidence>
<comment type="caution">
    <text evidence="9">The sequence shown here is derived from an EMBL/GenBank/DDBJ whole genome shotgun (WGS) entry which is preliminary data.</text>
</comment>
<feature type="coiled-coil region" evidence="6">
    <location>
        <begin position="101"/>
        <end position="132"/>
    </location>
</feature>
<keyword evidence="6" id="KW-0175">Coiled coil</keyword>
<dbReference type="GO" id="GO:0008180">
    <property type="term" value="C:COP9 signalosome"/>
    <property type="evidence" value="ECO:0007669"/>
    <property type="project" value="UniProtKB-KW"/>
</dbReference>
<dbReference type="InterPro" id="IPR019585">
    <property type="entry name" value="Rpn7/CSN1"/>
</dbReference>
<evidence type="ECO:0000256" key="3">
    <source>
        <dbReference type="ARBA" id="ARBA00022490"/>
    </source>
</evidence>
<proteinExistence type="predicted"/>
<evidence type="ECO:0000259" key="8">
    <source>
        <dbReference type="PROSITE" id="PS50250"/>
    </source>
</evidence>
<dbReference type="Pfam" id="PF01399">
    <property type="entry name" value="PCI"/>
    <property type="match status" value="1"/>
</dbReference>
<sequence length="492" mass="54592">MANNVEQSPYFRKQIASGTIITRDPPKFDLDAYISNYIGRTRLDRLTLIGQTSTYLSLDALHAAIAQSKQGAEVQTYLNLTECLHDINPSDALAVPDVTWVEETTRRVKNETDRLEAELKAYKNNLIKESIRMGNEELGAHYLSVGDFTSSYKSYYRMRDYCTTPKHITEMSLKLIYVALMQRNFMTAQSQILKLQTQATARAEDKTKLEPILTACMGLAQLSTGSYADAASSFLSVSPNFITSEPLGGIDFTHAVLTPNDIAVYGGLTALASMNRAELQSRVLDNSTFRTFLELEPHIRRAISLFCSSKYSACLATLEAYRADYTLDIHLHAHIADIYNQVRVKSIQQFFIPFSRVTLDEMARAFPPPSQSTSTENSNSNENSKPHSIDDELSCLISADKLPARLDLVDRLLIAPAASPRLAAHADAVEMARRYEHTLLLRLGRLNTLNSGLDVKAPKEKQGGFGEFVGDLEQMGKEGLKGLGRFGIGGRG</sequence>
<dbReference type="Proteomes" id="UP000799429">
    <property type="component" value="Unassembled WGS sequence"/>
</dbReference>
<evidence type="ECO:0000256" key="4">
    <source>
        <dbReference type="ARBA" id="ARBA00022790"/>
    </source>
</evidence>
<dbReference type="OrthoDB" id="422427at2759"/>
<evidence type="ECO:0000256" key="6">
    <source>
        <dbReference type="SAM" id="Coils"/>
    </source>
</evidence>
<dbReference type="GO" id="GO:0005737">
    <property type="term" value="C:cytoplasm"/>
    <property type="evidence" value="ECO:0007669"/>
    <property type="project" value="UniProtKB-SubCell"/>
</dbReference>
<dbReference type="SMART" id="SM00088">
    <property type="entry name" value="PINT"/>
    <property type="match status" value="1"/>
</dbReference>
<keyword evidence="4" id="KW-0736">Signalosome</keyword>
<dbReference type="InterPro" id="IPR000717">
    <property type="entry name" value="PCI_dom"/>
</dbReference>
<keyword evidence="5" id="KW-0539">Nucleus</keyword>
<keyword evidence="3" id="KW-0963">Cytoplasm</keyword>
<dbReference type="PROSITE" id="PS50250">
    <property type="entry name" value="PCI"/>
    <property type="match status" value="1"/>
</dbReference>
<reference evidence="9" key="1">
    <citation type="journal article" date="2020" name="Stud. Mycol.">
        <title>101 Dothideomycetes genomes: a test case for predicting lifestyles and emergence of pathogens.</title>
        <authorList>
            <person name="Haridas S."/>
            <person name="Albert R."/>
            <person name="Binder M."/>
            <person name="Bloem J."/>
            <person name="Labutti K."/>
            <person name="Salamov A."/>
            <person name="Andreopoulos B."/>
            <person name="Baker S."/>
            <person name="Barry K."/>
            <person name="Bills G."/>
            <person name="Bluhm B."/>
            <person name="Cannon C."/>
            <person name="Castanera R."/>
            <person name="Culley D."/>
            <person name="Daum C."/>
            <person name="Ezra D."/>
            <person name="Gonzalez J."/>
            <person name="Henrissat B."/>
            <person name="Kuo A."/>
            <person name="Liang C."/>
            <person name="Lipzen A."/>
            <person name="Lutzoni F."/>
            <person name="Magnuson J."/>
            <person name="Mondo S."/>
            <person name="Nolan M."/>
            <person name="Ohm R."/>
            <person name="Pangilinan J."/>
            <person name="Park H.-J."/>
            <person name="Ramirez L."/>
            <person name="Alfaro M."/>
            <person name="Sun H."/>
            <person name="Tritt A."/>
            <person name="Yoshinaga Y."/>
            <person name="Zwiers L.-H."/>
            <person name="Turgeon B."/>
            <person name="Goodwin S."/>
            <person name="Spatafora J."/>
            <person name="Crous P."/>
            <person name="Grigoriev I."/>
        </authorList>
    </citation>
    <scope>NUCLEOTIDE SEQUENCE</scope>
    <source>
        <strain evidence="9">CBS 101060</strain>
    </source>
</reference>
<dbReference type="PANTHER" id="PTHR14145:SF2">
    <property type="entry name" value="COP9 SIGNALOSOME COMPLEX SUBUNIT 1"/>
    <property type="match status" value="1"/>
</dbReference>
<evidence type="ECO:0000313" key="9">
    <source>
        <dbReference type="EMBL" id="KAF2837903.1"/>
    </source>
</evidence>
<dbReference type="PANTHER" id="PTHR14145">
    <property type="entry name" value="26S PROTESOME SUBUNIT 6"/>
    <property type="match status" value="1"/>
</dbReference>
<feature type="compositionally biased region" description="Low complexity" evidence="7">
    <location>
        <begin position="372"/>
        <end position="383"/>
    </location>
</feature>
<keyword evidence="10" id="KW-1185">Reference proteome</keyword>
<comment type="subcellular location">
    <subcellularLocation>
        <location evidence="2">Cytoplasm</location>
    </subcellularLocation>
    <subcellularLocation>
        <location evidence="1">Nucleus</location>
    </subcellularLocation>
</comment>
<organism evidence="9 10">
    <name type="scientific">Patellaria atrata CBS 101060</name>
    <dbReference type="NCBI Taxonomy" id="1346257"/>
    <lineage>
        <taxon>Eukaryota</taxon>
        <taxon>Fungi</taxon>
        <taxon>Dikarya</taxon>
        <taxon>Ascomycota</taxon>
        <taxon>Pezizomycotina</taxon>
        <taxon>Dothideomycetes</taxon>
        <taxon>Dothideomycetes incertae sedis</taxon>
        <taxon>Patellariales</taxon>
        <taxon>Patellariaceae</taxon>
        <taxon>Patellaria</taxon>
    </lineage>
</organism>
<dbReference type="AlphaFoldDB" id="A0A9P4SA82"/>
<gene>
    <name evidence="9" type="ORF">M501DRAFT_995159</name>
</gene>
<dbReference type="EMBL" id="MU006098">
    <property type="protein sequence ID" value="KAF2837903.1"/>
    <property type="molecule type" value="Genomic_DNA"/>
</dbReference>
<feature type="region of interest" description="Disordered" evidence="7">
    <location>
        <begin position="365"/>
        <end position="387"/>
    </location>
</feature>
<dbReference type="Pfam" id="PF10602">
    <property type="entry name" value="RPN7"/>
    <property type="match status" value="1"/>
</dbReference>
<accession>A0A9P4SA82</accession>
<dbReference type="Gene3D" id="1.25.40.570">
    <property type="match status" value="1"/>
</dbReference>
<protein>
    <submittedName>
        <fullName evidence="9">COP9 signalosome-like protein complex subunit 1</fullName>
    </submittedName>
</protein>
<name>A0A9P4SA82_9PEZI</name>
<evidence type="ECO:0000256" key="1">
    <source>
        <dbReference type="ARBA" id="ARBA00004123"/>
    </source>
</evidence>
<evidence type="ECO:0000313" key="10">
    <source>
        <dbReference type="Proteomes" id="UP000799429"/>
    </source>
</evidence>
<feature type="domain" description="PCI" evidence="8">
    <location>
        <begin position="242"/>
        <end position="420"/>
    </location>
</feature>
<evidence type="ECO:0000256" key="5">
    <source>
        <dbReference type="ARBA" id="ARBA00023242"/>
    </source>
</evidence>
<dbReference type="InterPro" id="IPR045135">
    <property type="entry name" value="Rpn7_N"/>
</dbReference>
<evidence type="ECO:0000256" key="2">
    <source>
        <dbReference type="ARBA" id="ARBA00004496"/>
    </source>
</evidence>